<accession>A0A6L2PPR2</accession>
<evidence type="ECO:0000256" key="2">
    <source>
        <dbReference type="ARBA" id="ARBA00007958"/>
    </source>
</evidence>
<proteinExistence type="inferred from homology"/>
<comment type="caution">
    <text evidence="6">The sequence shown here is derived from an EMBL/GenBank/DDBJ whole genome shotgun (WGS) entry which is preliminary data.</text>
</comment>
<dbReference type="InterPro" id="IPR006355">
    <property type="entry name" value="LHPP/HDHD2"/>
</dbReference>
<keyword evidence="7" id="KW-1185">Reference proteome</keyword>
<dbReference type="OrthoDB" id="426235at2759"/>
<dbReference type="AlphaFoldDB" id="A0A6L2PPR2"/>
<dbReference type="InterPro" id="IPR006357">
    <property type="entry name" value="HAD-SF_hydro_IIA"/>
</dbReference>
<dbReference type="FunCoup" id="A0A6L2PPR2">
    <property type="interactions" value="475"/>
</dbReference>
<evidence type="ECO:0000256" key="5">
    <source>
        <dbReference type="ARBA" id="ARBA00039666"/>
    </source>
</evidence>
<dbReference type="CDD" id="cd07509">
    <property type="entry name" value="HAD_PPase"/>
    <property type="match status" value="1"/>
</dbReference>
<dbReference type="SUPFAM" id="SSF56784">
    <property type="entry name" value="HAD-like"/>
    <property type="match status" value="1"/>
</dbReference>
<dbReference type="PANTHER" id="PTHR19288:SF46">
    <property type="entry name" value="HALOACID DEHALOGENASE-LIKE HYDROLASE DOMAIN-CONTAINING PROTEIN 2"/>
    <property type="match status" value="1"/>
</dbReference>
<sequence length="267" mass="29194">MAAGKEALKAVLIDLSGTLHVEDTAIPGAVDALKRLRESHIPIKFVTNTTKESRRCLYERLVALGFELREDEIWSSLWAAQDLLRRRNLRPMLMVDDAALEDFTGLTDVKEEEQNAVVIGLAPNMFNYSHLNKAFRLLLTGAPLIAIHCGRYYKRSDGLALGPGPFVKGLEYASDCESEVVGKPSPAFFQSALGDINPAHAVMIGDDVRDDISGAQALGMRGFLVQTGKYRTGDESRISPGPAVVCSHFSEAVDILLKEYSVSGRDS</sequence>
<comment type="similarity">
    <text evidence="2">Belongs to the HAD-like hydrolase superfamily.</text>
</comment>
<name>A0A6L2PPR2_COPFO</name>
<dbReference type="Proteomes" id="UP000502823">
    <property type="component" value="Unassembled WGS sequence"/>
</dbReference>
<dbReference type="NCBIfam" id="TIGR01458">
    <property type="entry name" value="HAD-SF-IIA-hyp3"/>
    <property type="match status" value="1"/>
</dbReference>
<keyword evidence="4" id="KW-0460">Magnesium</keyword>
<evidence type="ECO:0000256" key="3">
    <source>
        <dbReference type="ARBA" id="ARBA00022723"/>
    </source>
</evidence>
<protein>
    <recommendedName>
        <fullName evidence="5">Haloacid dehalogenase-like hydrolase domain-containing protein 2</fullName>
    </recommendedName>
</protein>
<dbReference type="InterPro" id="IPR023214">
    <property type="entry name" value="HAD_sf"/>
</dbReference>
<gene>
    <name evidence="6" type="ORF">Cfor_11972</name>
</gene>
<dbReference type="GO" id="GO:0046872">
    <property type="term" value="F:metal ion binding"/>
    <property type="evidence" value="ECO:0007669"/>
    <property type="project" value="UniProtKB-KW"/>
</dbReference>
<dbReference type="Pfam" id="PF13242">
    <property type="entry name" value="Hydrolase_like"/>
    <property type="match status" value="1"/>
</dbReference>
<dbReference type="EMBL" id="BLKM01000341">
    <property type="protein sequence ID" value="GFG31917.1"/>
    <property type="molecule type" value="Genomic_DNA"/>
</dbReference>
<dbReference type="Pfam" id="PF13344">
    <property type="entry name" value="Hydrolase_6"/>
    <property type="match status" value="1"/>
</dbReference>
<keyword evidence="3" id="KW-0479">Metal-binding</keyword>
<dbReference type="NCBIfam" id="TIGR01460">
    <property type="entry name" value="HAD-SF-IIA"/>
    <property type="match status" value="1"/>
</dbReference>
<dbReference type="GO" id="GO:0016791">
    <property type="term" value="F:phosphatase activity"/>
    <property type="evidence" value="ECO:0007669"/>
    <property type="project" value="InterPro"/>
</dbReference>
<dbReference type="NCBIfam" id="TIGR01549">
    <property type="entry name" value="HAD-SF-IA-v1"/>
    <property type="match status" value="1"/>
</dbReference>
<evidence type="ECO:0000256" key="4">
    <source>
        <dbReference type="ARBA" id="ARBA00022842"/>
    </source>
</evidence>
<dbReference type="InParanoid" id="A0A6L2PPR2"/>
<dbReference type="Gene3D" id="3.40.50.1000">
    <property type="entry name" value="HAD superfamily/HAD-like"/>
    <property type="match status" value="2"/>
</dbReference>
<dbReference type="PANTHER" id="PTHR19288">
    <property type="entry name" value="4-NITROPHENYLPHOSPHATASE-RELATED"/>
    <property type="match status" value="1"/>
</dbReference>
<evidence type="ECO:0000313" key="6">
    <source>
        <dbReference type="EMBL" id="GFG31917.1"/>
    </source>
</evidence>
<reference evidence="7" key="1">
    <citation type="submission" date="2020-01" db="EMBL/GenBank/DDBJ databases">
        <title>Draft genome sequence of the Termite Coptotermes fromosanus.</title>
        <authorList>
            <person name="Itakura S."/>
            <person name="Yosikawa Y."/>
            <person name="Umezawa K."/>
        </authorList>
    </citation>
    <scope>NUCLEOTIDE SEQUENCE [LARGE SCALE GENOMIC DNA]</scope>
</reference>
<evidence type="ECO:0000256" key="1">
    <source>
        <dbReference type="ARBA" id="ARBA00001946"/>
    </source>
</evidence>
<dbReference type="InterPro" id="IPR006439">
    <property type="entry name" value="HAD-SF_hydro_IA"/>
</dbReference>
<dbReference type="FunFam" id="3.40.50.1000:FF:000060">
    <property type="entry name" value="Haloacid dehalogenase-like hydrolase domain-containing protein 2"/>
    <property type="match status" value="1"/>
</dbReference>
<dbReference type="InterPro" id="IPR036412">
    <property type="entry name" value="HAD-like_sf"/>
</dbReference>
<comment type="cofactor">
    <cofactor evidence="1">
        <name>Mg(2+)</name>
        <dbReference type="ChEBI" id="CHEBI:18420"/>
    </cofactor>
</comment>
<organism evidence="6 7">
    <name type="scientific">Coptotermes formosanus</name>
    <name type="common">Formosan subterranean termite</name>
    <dbReference type="NCBI Taxonomy" id="36987"/>
    <lineage>
        <taxon>Eukaryota</taxon>
        <taxon>Metazoa</taxon>
        <taxon>Ecdysozoa</taxon>
        <taxon>Arthropoda</taxon>
        <taxon>Hexapoda</taxon>
        <taxon>Insecta</taxon>
        <taxon>Pterygota</taxon>
        <taxon>Neoptera</taxon>
        <taxon>Polyneoptera</taxon>
        <taxon>Dictyoptera</taxon>
        <taxon>Blattodea</taxon>
        <taxon>Blattoidea</taxon>
        <taxon>Termitoidae</taxon>
        <taxon>Rhinotermitidae</taxon>
        <taxon>Coptotermes</taxon>
    </lineage>
</organism>
<dbReference type="GO" id="GO:0005737">
    <property type="term" value="C:cytoplasm"/>
    <property type="evidence" value="ECO:0007669"/>
    <property type="project" value="TreeGrafter"/>
</dbReference>
<evidence type="ECO:0000313" key="7">
    <source>
        <dbReference type="Proteomes" id="UP000502823"/>
    </source>
</evidence>